<dbReference type="InterPro" id="IPR025252">
    <property type="entry name" value="DUF4200"/>
</dbReference>
<dbReference type="PANTHER" id="PTHR21683">
    <property type="entry name" value="COILED-COIL DOMAIN-CONTAINING PROTEIN 42 LIKE-2-LIKE-RELATED"/>
    <property type="match status" value="1"/>
</dbReference>
<evidence type="ECO:0000259" key="3">
    <source>
        <dbReference type="Pfam" id="PF13863"/>
    </source>
</evidence>
<dbReference type="GO" id="GO:0005856">
    <property type="term" value="C:cytoskeleton"/>
    <property type="evidence" value="ECO:0007669"/>
    <property type="project" value="UniProtKB-ARBA"/>
</dbReference>
<evidence type="ECO:0000313" key="5">
    <source>
        <dbReference type="Proteomes" id="UP000534107"/>
    </source>
</evidence>
<sequence>MAFGLQECLHRAFQDKLQLPTVPTWDSAKLLPSRRLLLKRQEVAELERSLQSKREEFRQRMEHVAQRRQQLSQREEQLRDVTLKFDTFLKASAARQEQALRQAEEERARVAEQGAEAARLGQELEGLQQHREHLAKSLQSLRGFGDYLQAVLARMGQFQDVPAMLAHFKALAEEQAGLAQQAEARQEQLAQESAQLQQYQEEASSKLLSASNELAQLQACLEAAHQDVIQEESCWAHVQTMATQKTQLLGQIKLAVLNLFQLVTTRLNVPADVALEDTEAQLDTVVLCMQDLAAVCAEPHPRQSEPCPLRLPAATSTRLLHHRGARLPPSHK</sequence>
<feature type="coiled-coil region" evidence="2">
    <location>
        <begin position="36"/>
        <end position="120"/>
    </location>
</feature>
<gene>
    <name evidence="4" type="primary">Cc42m</name>
    <name evidence="4" type="ORF">BUCCAP_R07733</name>
</gene>
<feature type="domain" description="DUF4200" evidence="3">
    <location>
        <begin position="37"/>
        <end position="152"/>
    </location>
</feature>
<protein>
    <submittedName>
        <fullName evidence="4">CC42M protein</fullName>
    </submittedName>
</protein>
<feature type="non-terminal residue" evidence="4">
    <location>
        <position position="332"/>
    </location>
</feature>
<dbReference type="Pfam" id="PF13863">
    <property type="entry name" value="DUF4200"/>
    <property type="match status" value="1"/>
</dbReference>
<dbReference type="OrthoDB" id="10264298at2759"/>
<evidence type="ECO:0000256" key="2">
    <source>
        <dbReference type="SAM" id="Coils"/>
    </source>
</evidence>
<evidence type="ECO:0000256" key="1">
    <source>
        <dbReference type="ARBA" id="ARBA00023054"/>
    </source>
</evidence>
<keyword evidence="5" id="KW-1185">Reference proteome</keyword>
<evidence type="ECO:0000313" key="4">
    <source>
        <dbReference type="EMBL" id="NXH10210.1"/>
    </source>
</evidence>
<keyword evidence="1 2" id="KW-0175">Coiled coil</keyword>
<dbReference type="Proteomes" id="UP000534107">
    <property type="component" value="Unassembled WGS sequence"/>
</dbReference>
<dbReference type="PANTHER" id="PTHR21683:SF9">
    <property type="entry name" value="CILIA- AND FLAGELLA-ASSOCIATED PROTEIN 73"/>
    <property type="match status" value="1"/>
</dbReference>
<organism evidence="4 5">
    <name type="scientific">Bucco capensis</name>
    <name type="common">collared puffbird</name>
    <dbReference type="NCBI Taxonomy" id="135168"/>
    <lineage>
        <taxon>Eukaryota</taxon>
        <taxon>Metazoa</taxon>
        <taxon>Chordata</taxon>
        <taxon>Craniata</taxon>
        <taxon>Vertebrata</taxon>
        <taxon>Euteleostomi</taxon>
        <taxon>Archelosauria</taxon>
        <taxon>Archosauria</taxon>
        <taxon>Dinosauria</taxon>
        <taxon>Saurischia</taxon>
        <taxon>Theropoda</taxon>
        <taxon>Coelurosauria</taxon>
        <taxon>Aves</taxon>
        <taxon>Neognathae</taxon>
        <taxon>Neoaves</taxon>
        <taxon>Telluraves</taxon>
        <taxon>Coraciimorphae</taxon>
        <taxon>Piciformes</taxon>
        <taxon>Bucconidae</taxon>
        <taxon>Bucco</taxon>
    </lineage>
</organism>
<feature type="non-terminal residue" evidence="4">
    <location>
        <position position="1"/>
    </location>
</feature>
<proteinExistence type="predicted"/>
<dbReference type="AlphaFoldDB" id="A0A7K9HB10"/>
<dbReference type="EMBL" id="VWZO01001581">
    <property type="protein sequence ID" value="NXH10210.1"/>
    <property type="molecule type" value="Genomic_DNA"/>
</dbReference>
<accession>A0A7K9HB10</accession>
<comment type="caution">
    <text evidence="4">The sequence shown here is derived from an EMBL/GenBank/DDBJ whole genome shotgun (WGS) entry which is preliminary data.</text>
</comment>
<dbReference type="InterPro" id="IPR051147">
    <property type="entry name" value="CFAP_domain-containing"/>
</dbReference>
<feature type="coiled-coil region" evidence="2">
    <location>
        <begin position="172"/>
        <end position="202"/>
    </location>
</feature>
<reference evidence="4 5" key="1">
    <citation type="submission" date="2019-09" db="EMBL/GenBank/DDBJ databases">
        <title>Bird 10,000 Genomes (B10K) Project - Family phase.</title>
        <authorList>
            <person name="Zhang G."/>
        </authorList>
    </citation>
    <scope>NUCLEOTIDE SEQUENCE [LARGE SCALE GENOMIC DNA]</scope>
    <source>
        <strain evidence="4">B10K-DU-001-16</strain>
        <tissue evidence="4">Muscle</tissue>
    </source>
</reference>
<name>A0A7K9HB10_9PICI</name>